<dbReference type="Pfam" id="PF01817">
    <property type="entry name" value="CM_2"/>
    <property type="match status" value="1"/>
</dbReference>
<evidence type="ECO:0000313" key="3">
    <source>
        <dbReference type="EMBL" id="GAA1969698.1"/>
    </source>
</evidence>
<keyword evidence="1" id="KW-0732">Signal</keyword>
<feature type="domain" description="Chorismate mutase" evidence="2">
    <location>
        <begin position="11"/>
        <end position="119"/>
    </location>
</feature>
<evidence type="ECO:0000256" key="1">
    <source>
        <dbReference type="SAM" id="SignalP"/>
    </source>
</evidence>
<keyword evidence="4" id="KW-1185">Reference proteome</keyword>
<dbReference type="PROSITE" id="PS51168">
    <property type="entry name" value="CHORISMATE_MUT_2"/>
    <property type="match status" value="1"/>
</dbReference>
<feature type="signal peptide" evidence="1">
    <location>
        <begin position="1"/>
        <end position="26"/>
    </location>
</feature>
<dbReference type="Gene3D" id="1.20.59.10">
    <property type="entry name" value="Chorismate mutase"/>
    <property type="match status" value="1"/>
</dbReference>
<dbReference type="InterPro" id="IPR036263">
    <property type="entry name" value="Chorismate_II_sf"/>
</dbReference>
<dbReference type="SUPFAM" id="SSF48600">
    <property type="entry name" value="Chorismate mutase II"/>
    <property type="match status" value="1"/>
</dbReference>
<evidence type="ECO:0000313" key="4">
    <source>
        <dbReference type="Proteomes" id="UP001501116"/>
    </source>
</evidence>
<dbReference type="SMART" id="SM00830">
    <property type="entry name" value="CM_2"/>
    <property type="match status" value="1"/>
</dbReference>
<accession>A0ABN2RID8</accession>
<comment type="caution">
    <text evidence="3">The sequence shown here is derived from an EMBL/GenBank/DDBJ whole genome shotgun (WGS) entry which is preliminary data.</text>
</comment>
<protein>
    <submittedName>
        <fullName evidence="3">Chorismate mutase</fullName>
    </submittedName>
</protein>
<proteinExistence type="predicted"/>
<organism evidence="3 4">
    <name type="scientific">Amycolatopsis minnesotensis</name>
    <dbReference type="NCBI Taxonomy" id="337894"/>
    <lineage>
        <taxon>Bacteria</taxon>
        <taxon>Bacillati</taxon>
        <taxon>Actinomycetota</taxon>
        <taxon>Actinomycetes</taxon>
        <taxon>Pseudonocardiales</taxon>
        <taxon>Pseudonocardiaceae</taxon>
        <taxon>Amycolatopsis</taxon>
    </lineage>
</organism>
<sequence>MRLRSSILCALVAALALTATSATASAAPRESLLPLAGSSAERVRISDKVAAAKYAQWHEASRWGAVGGTGSPIDDPAREQVVLDFAAKRSAELGIDPVRSVALFRDQIEASKIVQRGLFAFWDAHPGQVPTERPDLPTEVRPVIDRVNGELLDELAATGHARTSPRCEPGLRLANAIAGRQWHLDRLHRAALHVALGSACVR</sequence>
<dbReference type="InterPro" id="IPR002701">
    <property type="entry name" value="CM_II_prokaryot"/>
</dbReference>
<reference evidence="3 4" key="1">
    <citation type="journal article" date="2019" name="Int. J. Syst. Evol. Microbiol.">
        <title>The Global Catalogue of Microorganisms (GCM) 10K type strain sequencing project: providing services to taxonomists for standard genome sequencing and annotation.</title>
        <authorList>
            <consortium name="The Broad Institute Genomics Platform"/>
            <consortium name="The Broad Institute Genome Sequencing Center for Infectious Disease"/>
            <person name="Wu L."/>
            <person name="Ma J."/>
        </authorList>
    </citation>
    <scope>NUCLEOTIDE SEQUENCE [LARGE SCALE GENOMIC DNA]</scope>
    <source>
        <strain evidence="3 4">JCM 14545</strain>
    </source>
</reference>
<feature type="chain" id="PRO_5045200868" evidence="1">
    <location>
        <begin position="27"/>
        <end position="202"/>
    </location>
</feature>
<dbReference type="InterPro" id="IPR036979">
    <property type="entry name" value="CM_dom_sf"/>
</dbReference>
<dbReference type="Proteomes" id="UP001501116">
    <property type="component" value="Unassembled WGS sequence"/>
</dbReference>
<gene>
    <name evidence="3" type="ORF">GCM10009754_49060</name>
</gene>
<dbReference type="RefSeq" id="WP_344423237.1">
    <property type="nucleotide sequence ID" value="NZ_BAAANN010000020.1"/>
</dbReference>
<evidence type="ECO:0000259" key="2">
    <source>
        <dbReference type="PROSITE" id="PS51168"/>
    </source>
</evidence>
<dbReference type="EMBL" id="BAAANN010000020">
    <property type="protein sequence ID" value="GAA1969698.1"/>
    <property type="molecule type" value="Genomic_DNA"/>
</dbReference>
<name>A0ABN2RID8_9PSEU</name>